<reference evidence="5" key="1">
    <citation type="submission" date="2016-10" db="EMBL/GenBank/DDBJ databases">
        <authorList>
            <person name="Varghese N."/>
            <person name="Submissions S."/>
        </authorList>
    </citation>
    <scope>NUCLEOTIDE SEQUENCE [LARGE SCALE GENOMIC DNA]</scope>
    <source>
        <strain evidence="5">DSM 26893</strain>
    </source>
</reference>
<feature type="transmembrane region" description="Helical" evidence="3">
    <location>
        <begin position="95"/>
        <end position="117"/>
    </location>
</feature>
<dbReference type="Pfam" id="PF01312">
    <property type="entry name" value="Bac_export_2"/>
    <property type="match status" value="1"/>
</dbReference>
<evidence type="ECO:0000256" key="3">
    <source>
        <dbReference type="SAM" id="Phobius"/>
    </source>
</evidence>
<gene>
    <name evidence="4" type="ORF">SAMN04488011_10984</name>
</gene>
<comment type="similarity">
    <text evidence="1">Belongs to the type III secretion exporter family.</text>
</comment>
<accession>A0A1H8L4T5</accession>
<keyword evidence="3" id="KW-1133">Transmembrane helix</keyword>
<dbReference type="InterPro" id="IPR029025">
    <property type="entry name" value="T3SS_substrate_exporter_C"/>
</dbReference>
<protein>
    <submittedName>
        <fullName evidence="4">Flagellar biosynthetic protein FlhB</fullName>
    </submittedName>
</protein>
<evidence type="ECO:0000313" key="4">
    <source>
        <dbReference type="EMBL" id="SEO00154.1"/>
    </source>
</evidence>
<dbReference type="InterPro" id="IPR006135">
    <property type="entry name" value="T3SS_substrate_exporter"/>
</dbReference>
<dbReference type="PANTHER" id="PTHR30531">
    <property type="entry name" value="FLAGELLAR BIOSYNTHETIC PROTEIN FLHB"/>
    <property type="match status" value="1"/>
</dbReference>
<keyword evidence="3" id="KW-0812">Transmembrane</keyword>
<evidence type="ECO:0000256" key="2">
    <source>
        <dbReference type="SAM" id="MobiDB-lite"/>
    </source>
</evidence>
<organism evidence="4 5">
    <name type="scientific">Palleronia pelagia</name>
    <dbReference type="NCBI Taxonomy" id="387096"/>
    <lineage>
        <taxon>Bacteria</taxon>
        <taxon>Pseudomonadati</taxon>
        <taxon>Pseudomonadota</taxon>
        <taxon>Alphaproteobacteria</taxon>
        <taxon>Rhodobacterales</taxon>
        <taxon>Roseobacteraceae</taxon>
        <taxon>Palleronia</taxon>
    </lineage>
</organism>
<keyword evidence="4" id="KW-0966">Cell projection</keyword>
<dbReference type="AlphaFoldDB" id="A0A1H8L4T5"/>
<feature type="compositionally biased region" description="Basic and acidic residues" evidence="2">
    <location>
        <begin position="8"/>
        <end position="28"/>
    </location>
</feature>
<dbReference type="RefSeq" id="WP_091846507.1">
    <property type="nucleotide sequence ID" value="NZ_FOCM01000009.1"/>
</dbReference>
<name>A0A1H8L4T5_9RHOB</name>
<evidence type="ECO:0000313" key="5">
    <source>
        <dbReference type="Proteomes" id="UP000199372"/>
    </source>
</evidence>
<feature type="transmembrane region" description="Helical" evidence="3">
    <location>
        <begin position="158"/>
        <end position="180"/>
    </location>
</feature>
<dbReference type="SUPFAM" id="SSF160544">
    <property type="entry name" value="EscU C-terminal domain-like"/>
    <property type="match status" value="1"/>
</dbReference>
<dbReference type="EMBL" id="FOCM01000009">
    <property type="protein sequence ID" value="SEO00154.1"/>
    <property type="molecule type" value="Genomic_DNA"/>
</dbReference>
<keyword evidence="4" id="KW-0282">Flagellum</keyword>
<keyword evidence="3" id="KW-0472">Membrane</keyword>
<dbReference type="GO" id="GO:0009306">
    <property type="term" value="P:protein secretion"/>
    <property type="evidence" value="ECO:0007669"/>
    <property type="project" value="InterPro"/>
</dbReference>
<dbReference type="PANTHER" id="PTHR30531:SF12">
    <property type="entry name" value="FLAGELLAR BIOSYNTHETIC PROTEIN FLHB"/>
    <property type="match status" value="1"/>
</dbReference>
<dbReference type="Proteomes" id="UP000199372">
    <property type="component" value="Unassembled WGS sequence"/>
</dbReference>
<proteinExistence type="inferred from homology"/>
<dbReference type="GO" id="GO:0005886">
    <property type="term" value="C:plasma membrane"/>
    <property type="evidence" value="ECO:0007669"/>
    <property type="project" value="TreeGrafter"/>
</dbReference>
<feature type="region of interest" description="Disordered" evidence="2">
    <location>
        <begin position="1"/>
        <end position="28"/>
    </location>
</feature>
<evidence type="ECO:0000256" key="1">
    <source>
        <dbReference type="ARBA" id="ARBA00010690"/>
    </source>
</evidence>
<dbReference type="Gene3D" id="3.40.1690.10">
    <property type="entry name" value="secretion proteins EscU"/>
    <property type="match status" value="1"/>
</dbReference>
<dbReference type="OrthoDB" id="9807950at2"/>
<feature type="transmembrane region" description="Helical" evidence="3">
    <location>
        <begin position="186"/>
        <end position="214"/>
    </location>
</feature>
<keyword evidence="4" id="KW-0969">Cilium</keyword>
<sequence length="360" mass="38546">MSEEEEGADKPYDPTPKKLEDARAKGEVPRSTDLITTGSYAGLLLAGVAAGGSALDSMGRLLAGLIARAPELAADIGAGGGLPIVGGVMARTGTALAAFVLLPMGLALGSVVAQRAFTVTGSKLQPKLSRVSILSNARNKFGRNGLFEFAKSTVKMTIYTAILLWFLARAMPEILASVAMGPHHAVALLLELCLRFFALVLLISVVIGGADFLWQRSEHLRKHRMSHKDMTDEQKQAEGDPMMKQQRRQRAQDIAMNQMLADLPGASVVVVNPTHFAVALKWSRADAGAPLCVAKGVDEVAATIRRMAVEHAVPIHEDPPTARALHATVEIGQEIRPEHFAAVAVAIRFAEEMRKKAADR</sequence>
<dbReference type="PRINTS" id="PR00950">
    <property type="entry name" value="TYPE3IMSPROT"/>
</dbReference>
<keyword evidence="5" id="KW-1185">Reference proteome</keyword>